<evidence type="ECO:0000313" key="3">
    <source>
        <dbReference type="Proteomes" id="UP001500752"/>
    </source>
</evidence>
<accession>A0ABP7DH17</accession>
<organism evidence="2 3">
    <name type="scientific">Arthrobacter ginkgonis</name>
    <dbReference type="NCBI Taxonomy" id="1630594"/>
    <lineage>
        <taxon>Bacteria</taxon>
        <taxon>Bacillati</taxon>
        <taxon>Actinomycetota</taxon>
        <taxon>Actinomycetes</taxon>
        <taxon>Micrococcales</taxon>
        <taxon>Micrococcaceae</taxon>
        <taxon>Arthrobacter</taxon>
    </lineage>
</organism>
<keyword evidence="3" id="KW-1185">Reference proteome</keyword>
<protein>
    <recommendedName>
        <fullName evidence="1">Helix-turn-helix domain-containing protein</fullName>
    </recommendedName>
</protein>
<dbReference type="EMBL" id="BAABEO010000047">
    <property type="protein sequence ID" value="GAA3705581.1"/>
    <property type="molecule type" value="Genomic_DNA"/>
</dbReference>
<reference evidence="3" key="1">
    <citation type="journal article" date="2019" name="Int. J. Syst. Evol. Microbiol.">
        <title>The Global Catalogue of Microorganisms (GCM) 10K type strain sequencing project: providing services to taxonomists for standard genome sequencing and annotation.</title>
        <authorList>
            <consortium name="The Broad Institute Genomics Platform"/>
            <consortium name="The Broad Institute Genome Sequencing Center for Infectious Disease"/>
            <person name="Wu L."/>
            <person name="Ma J."/>
        </authorList>
    </citation>
    <scope>NUCLEOTIDE SEQUENCE [LARGE SCALE GENOMIC DNA]</scope>
    <source>
        <strain evidence="3">JCM 30742</strain>
    </source>
</reference>
<dbReference type="Proteomes" id="UP001500752">
    <property type="component" value="Unassembled WGS sequence"/>
</dbReference>
<name>A0ABP7DH17_9MICC</name>
<evidence type="ECO:0000259" key="1">
    <source>
        <dbReference type="Pfam" id="PF12728"/>
    </source>
</evidence>
<evidence type="ECO:0000313" key="2">
    <source>
        <dbReference type="EMBL" id="GAA3705581.1"/>
    </source>
</evidence>
<comment type="caution">
    <text evidence="2">The sequence shown here is derived from an EMBL/GenBank/DDBJ whole genome shotgun (WGS) entry which is preliminary data.</text>
</comment>
<proteinExistence type="predicted"/>
<dbReference type="InterPro" id="IPR041657">
    <property type="entry name" value="HTH_17"/>
</dbReference>
<sequence length="67" mass="7748">MSRRDMSVAELAEELQHSQETVRQLLNRGMFRGAYKAGRGGQTSPWRIPMTALDHYRKRQPQGYRAA</sequence>
<feature type="domain" description="Helix-turn-helix" evidence="1">
    <location>
        <begin position="6"/>
        <end position="60"/>
    </location>
</feature>
<gene>
    <name evidence="2" type="ORF">GCM10023081_46960</name>
</gene>
<dbReference type="Pfam" id="PF12728">
    <property type="entry name" value="HTH_17"/>
    <property type="match status" value="1"/>
</dbReference>